<dbReference type="WBParaSite" id="OFLC_0000824201-mRNA-1">
    <property type="protein sequence ID" value="OFLC_0000824201-mRNA-1"/>
    <property type="gene ID" value="OFLC_0000824201"/>
</dbReference>
<reference evidence="1 2" key="2">
    <citation type="submission" date="2018-11" db="EMBL/GenBank/DDBJ databases">
        <authorList>
            <consortium name="Pathogen Informatics"/>
        </authorList>
    </citation>
    <scope>NUCLEOTIDE SEQUENCE [LARGE SCALE GENOMIC DNA]</scope>
</reference>
<proteinExistence type="predicted"/>
<dbReference type="Proteomes" id="UP000267606">
    <property type="component" value="Unassembled WGS sequence"/>
</dbReference>
<dbReference type="AlphaFoldDB" id="A0A183HL81"/>
<gene>
    <name evidence="1" type="ORF">OFLC_LOCUS8238</name>
</gene>
<dbReference type="STRING" id="387005.A0A183HL81"/>
<keyword evidence="2" id="KW-1185">Reference proteome</keyword>
<reference evidence="3" key="1">
    <citation type="submission" date="2016-06" db="UniProtKB">
        <authorList>
            <consortium name="WormBaseParasite"/>
        </authorList>
    </citation>
    <scope>IDENTIFICATION</scope>
</reference>
<name>A0A183HL81_9BILA</name>
<evidence type="ECO:0000313" key="2">
    <source>
        <dbReference type="Proteomes" id="UP000267606"/>
    </source>
</evidence>
<accession>A0A183HL81</accession>
<dbReference type="EMBL" id="UZAJ01009155">
    <property type="protein sequence ID" value="VDO54722.1"/>
    <property type="molecule type" value="Genomic_DNA"/>
</dbReference>
<evidence type="ECO:0000313" key="1">
    <source>
        <dbReference type="EMBL" id="VDO54722.1"/>
    </source>
</evidence>
<protein>
    <submittedName>
        <fullName evidence="1 3">Uncharacterized protein</fullName>
    </submittedName>
</protein>
<organism evidence="3">
    <name type="scientific">Onchocerca flexuosa</name>
    <dbReference type="NCBI Taxonomy" id="387005"/>
    <lineage>
        <taxon>Eukaryota</taxon>
        <taxon>Metazoa</taxon>
        <taxon>Ecdysozoa</taxon>
        <taxon>Nematoda</taxon>
        <taxon>Chromadorea</taxon>
        <taxon>Rhabditida</taxon>
        <taxon>Spirurina</taxon>
        <taxon>Spiruromorpha</taxon>
        <taxon>Filarioidea</taxon>
        <taxon>Onchocercidae</taxon>
        <taxon>Onchocerca</taxon>
    </lineage>
</organism>
<sequence length="83" mass="9632">MRRAILTRLKSVCDEEAWRAYEEYSRNRDVNNQSIEEILPKQLACSRSPSPIPHRRTLSTGDCDRSCSEYFGRSRSLPARLSN</sequence>
<evidence type="ECO:0000313" key="3">
    <source>
        <dbReference type="WBParaSite" id="OFLC_0000824201-mRNA-1"/>
    </source>
</evidence>